<dbReference type="GO" id="GO:0045842">
    <property type="term" value="P:positive regulation of mitotic metaphase/anaphase transition"/>
    <property type="evidence" value="ECO:0007669"/>
    <property type="project" value="TreeGrafter"/>
</dbReference>
<proteinExistence type="predicted"/>
<dbReference type="EMBL" id="BDGG01000003">
    <property type="protein sequence ID" value="GAU96435.1"/>
    <property type="molecule type" value="Genomic_DNA"/>
</dbReference>
<keyword evidence="4" id="KW-0833">Ubl conjugation pathway</keyword>
<evidence type="ECO:0000256" key="8">
    <source>
        <dbReference type="SAM" id="MobiDB-lite"/>
    </source>
</evidence>
<feature type="repeat" description="TPR" evidence="7">
    <location>
        <begin position="165"/>
        <end position="198"/>
    </location>
</feature>
<keyword evidence="2" id="KW-0677">Repeat</keyword>
<dbReference type="PANTHER" id="PTHR12558:SF9">
    <property type="entry name" value="CELL DIVISION CYCLE PROTEIN 16 HOMOLOG"/>
    <property type="match status" value="1"/>
</dbReference>
<dbReference type="InterPro" id="IPR019734">
    <property type="entry name" value="TPR_rpt"/>
</dbReference>
<evidence type="ECO:0000256" key="7">
    <source>
        <dbReference type="PROSITE-ProRule" id="PRU00339"/>
    </source>
</evidence>
<dbReference type="InterPro" id="IPR011990">
    <property type="entry name" value="TPR-like_helical_dom_sf"/>
</dbReference>
<dbReference type="SUPFAM" id="SSF48452">
    <property type="entry name" value="TPR-like"/>
    <property type="match status" value="2"/>
</dbReference>
<dbReference type="OrthoDB" id="10006270at2759"/>
<dbReference type="GO" id="GO:0016567">
    <property type="term" value="P:protein ubiquitination"/>
    <property type="evidence" value="ECO:0007669"/>
    <property type="project" value="TreeGrafter"/>
</dbReference>
<keyword evidence="5 7" id="KW-0802">TPR repeat</keyword>
<dbReference type="GO" id="GO:0005737">
    <property type="term" value="C:cytoplasm"/>
    <property type="evidence" value="ECO:0007669"/>
    <property type="project" value="TreeGrafter"/>
</dbReference>
<keyword evidence="10" id="KW-1185">Reference proteome</keyword>
<dbReference type="GO" id="GO:0005680">
    <property type="term" value="C:anaphase-promoting complex"/>
    <property type="evidence" value="ECO:0007669"/>
    <property type="project" value="TreeGrafter"/>
</dbReference>
<dbReference type="Gene3D" id="1.25.40.10">
    <property type="entry name" value="Tetratricopeptide repeat domain"/>
    <property type="match status" value="1"/>
</dbReference>
<evidence type="ECO:0000313" key="9">
    <source>
        <dbReference type="EMBL" id="GAU96435.1"/>
    </source>
</evidence>
<dbReference type="GO" id="GO:0031145">
    <property type="term" value="P:anaphase-promoting complex-dependent catabolic process"/>
    <property type="evidence" value="ECO:0007669"/>
    <property type="project" value="TreeGrafter"/>
</dbReference>
<sequence>MNNALSTSFSTGYRWDHPDPDAIQKMRERIKCFARTGRYAAAEFWMDKIAALTNYQNLSDVFDMCEYLFLDGQYIACRTIIEYRGLHKDALEFRYLLGRCLFSTGDVEEALKVLNDTTKNRSLSRKAAASESHLTETDIHDATDIQMSNVDLSQDEIPSEETYLSAIHLLRGKIYDRLDNRQLALTSYLNALEADPFSYDALDYLSTRQALTKEQRLHLVEEVAPRTRTLPDEPSLAEALYLCKLEPDYDLSGEDKLEWRKWSSSRFSTNPDFLLTRAEFLLSRRDYASCLALTSKIMKQKPYHRSSLPVHIAALVHLNESAVLFDLSHRLATLYPQSFYTWYATAAYYYICGSPEMTRRYLAKAVSFDKSCGFVWLLYGHSFSREREHEQALAAYFHAVDIMKGSSFPYIYIAREYVRTNNFVLAEKFYEEARVLAPADPVVLHEIGVLQMKKADSLKDNTAEDHGRKELLTAITNFKKAFDLVRADTAEQRVVDTLVESILESLAAAYMKLRDGKECLQYATHAFYLNSRNTSVMKLMGLAYLMLGKLGSAVDILQRALALNKNDDFIKKILTETVKLYADEGLSSALAPIDLNVMKKSTRLVKGPETRLSVKRSLTKKSALGLFKSTPVTAGSAQDTSMNMSLASESDREPSYVGQFLPPSNATQGSGGFGMESMTLDDF</sequence>
<name>A0A1D1V6N4_RAMVA</name>
<dbReference type="STRING" id="947166.A0A1D1V6N4"/>
<dbReference type="PROSITE" id="PS50005">
    <property type="entry name" value="TPR"/>
    <property type="match status" value="2"/>
</dbReference>
<dbReference type="GO" id="GO:0051301">
    <property type="term" value="P:cell division"/>
    <property type="evidence" value="ECO:0007669"/>
    <property type="project" value="UniProtKB-KW"/>
</dbReference>
<feature type="region of interest" description="Disordered" evidence="8">
    <location>
        <begin position="661"/>
        <end position="683"/>
    </location>
</feature>
<evidence type="ECO:0000256" key="6">
    <source>
        <dbReference type="ARBA" id="ARBA00023306"/>
    </source>
</evidence>
<gene>
    <name evidence="9" type="primary">RvY_07883-1</name>
    <name evidence="9" type="synonym">RvY_07883.1</name>
    <name evidence="9" type="ORF">RvY_07883</name>
</gene>
<evidence type="ECO:0000313" key="10">
    <source>
        <dbReference type="Proteomes" id="UP000186922"/>
    </source>
</evidence>
<protein>
    <recommendedName>
        <fullName evidence="11">Cdc16</fullName>
    </recommendedName>
</protein>
<accession>A0A1D1V6N4</accession>
<dbReference type="Proteomes" id="UP000186922">
    <property type="component" value="Unassembled WGS sequence"/>
</dbReference>
<evidence type="ECO:0000256" key="5">
    <source>
        <dbReference type="ARBA" id="ARBA00022803"/>
    </source>
</evidence>
<evidence type="ECO:0008006" key="11">
    <source>
        <dbReference type="Google" id="ProtNLM"/>
    </source>
</evidence>
<comment type="caution">
    <text evidence="9">The sequence shown here is derived from an EMBL/GenBank/DDBJ whole genome shotgun (WGS) entry which is preliminary data.</text>
</comment>
<evidence type="ECO:0000256" key="1">
    <source>
        <dbReference type="ARBA" id="ARBA00022618"/>
    </source>
</evidence>
<reference evidence="9 10" key="1">
    <citation type="journal article" date="2016" name="Nat. Commun.">
        <title>Extremotolerant tardigrade genome and improved radiotolerance of human cultured cells by tardigrade-unique protein.</title>
        <authorList>
            <person name="Hashimoto T."/>
            <person name="Horikawa D.D."/>
            <person name="Saito Y."/>
            <person name="Kuwahara H."/>
            <person name="Kozuka-Hata H."/>
            <person name="Shin-I T."/>
            <person name="Minakuchi Y."/>
            <person name="Ohishi K."/>
            <person name="Motoyama A."/>
            <person name="Aizu T."/>
            <person name="Enomoto A."/>
            <person name="Kondo K."/>
            <person name="Tanaka S."/>
            <person name="Hara Y."/>
            <person name="Koshikawa S."/>
            <person name="Sagara H."/>
            <person name="Miura T."/>
            <person name="Yokobori S."/>
            <person name="Miyagawa K."/>
            <person name="Suzuki Y."/>
            <person name="Kubo T."/>
            <person name="Oyama M."/>
            <person name="Kohara Y."/>
            <person name="Fujiyama A."/>
            <person name="Arakawa K."/>
            <person name="Katayama T."/>
            <person name="Toyoda A."/>
            <person name="Kunieda T."/>
        </authorList>
    </citation>
    <scope>NUCLEOTIDE SEQUENCE [LARGE SCALE GENOMIC DNA]</scope>
    <source>
        <strain evidence="9 10">YOKOZUNA-1</strain>
    </source>
</reference>
<dbReference type="Pfam" id="PF12895">
    <property type="entry name" value="ANAPC3"/>
    <property type="match status" value="1"/>
</dbReference>
<evidence type="ECO:0000256" key="2">
    <source>
        <dbReference type="ARBA" id="ARBA00022737"/>
    </source>
</evidence>
<organism evidence="9 10">
    <name type="scientific">Ramazzottius varieornatus</name>
    <name type="common">Water bear</name>
    <name type="synonym">Tardigrade</name>
    <dbReference type="NCBI Taxonomy" id="947166"/>
    <lineage>
        <taxon>Eukaryota</taxon>
        <taxon>Metazoa</taxon>
        <taxon>Ecdysozoa</taxon>
        <taxon>Tardigrada</taxon>
        <taxon>Eutardigrada</taxon>
        <taxon>Parachela</taxon>
        <taxon>Hypsibioidea</taxon>
        <taxon>Ramazzottiidae</taxon>
        <taxon>Ramazzottius</taxon>
    </lineage>
</organism>
<keyword evidence="6" id="KW-0131">Cell cycle</keyword>
<dbReference type="SMART" id="SM00028">
    <property type="entry name" value="TPR"/>
    <property type="match status" value="8"/>
</dbReference>
<feature type="repeat" description="TPR" evidence="7">
    <location>
        <begin position="534"/>
        <end position="567"/>
    </location>
</feature>
<evidence type="ECO:0000256" key="4">
    <source>
        <dbReference type="ARBA" id="ARBA00022786"/>
    </source>
</evidence>
<dbReference type="Pfam" id="PF13181">
    <property type="entry name" value="TPR_8"/>
    <property type="match status" value="1"/>
</dbReference>
<evidence type="ECO:0000256" key="3">
    <source>
        <dbReference type="ARBA" id="ARBA00022776"/>
    </source>
</evidence>
<dbReference type="AlphaFoldDB" id="A0A1D1V6N4"/>
<keyword evidence="1" id="KW-0132">Cell division</keyword>
<keyword evidence="3" id="KW-0498">Mitosis</keyword>
<dbReference type="PANTHER" id="PTHR12558">
    <property type="entry name" value="CELL DIVISION CYCLE 16,23,27"/>
    <property type="match status" value="1"/>
</dbReference>